<dbReference type="AlphaFoldDB" id="A0A0F9JDP8"/>
<evidence type="ECO:0000313" key="1">
    <source>
        <dbReference type="EMBL" id="KKM60401.1"/>
    </source>
</evidence>
<protein>
    <submittedName>
        <fullName evidence="1">Uncharacterized protein</fullName>
    </submittedName>
</protein>
<proteinExistence type="predicted"/>
<feature type="non-terminal residue" evidence="1">
    <location>
        <position position="36"/>
    </location>
</feature>
<name>A0A0F9JDP8_9ZZZZ</name>
<gene>
    <name evidence="1" type="ORF">LCGC14_1542160</name>
</gene>
<reference evidence="1" key="1">
    <citation type="journal article" date="2015" name="Nature">
        <title>Complex archaea that bridge the gap between prokaryotes and eukaryotes.</title>
        <authorList>
            <person name="Spang A."/>
            <person name="Saw J.H."/>
            <person name="Jorgensen S.L."/>
            <person name="Zaremba-Niedzwiedzka K."/>
            <person name="Martijn J."/>
            <person name="Lind A.E."/>
            <person name="van Eijk R."/>
            <person name="Schleper C."/>
            <person name="Guy L."/>
            <person name="Ettema T.J."/>
        </authorList>
    </citation>
    <scope>NUCLEOTIDE SEQUENCE</scope>
</reference>
<sequence>MTNITFSVDDNLHKKMKEHPEIKWTEILRQSIANYL</sequence>
<accession>A0A0F9JDP8</accession>
<organism evidence="1">
    <name type="scientific">marine sediment metagenome</name>
    <dbReference type="NCBI Taxonomy" id="412755"/>
    <lineage>
        <taxon>unclassified sequences</taxon>
        <taxon>metagenomes</taxon>
        <taxon>ecological metagenomes</taxon>
    </lineage>
</organism>
<dbReference type="EMBL" id="LAZR01011684">
    <property type="protein sequence ID" value="KKM60401.1"/>
    <property type="molecule type" value="Genomic_DNA"/>
</dbReference>
<comment type="caution">
    <text evidence="1">The sequence shown here is derived from an EMBL/GenBank/DDBJ whole genome shotgun (WGS) entry which is preliminary data.</text>
</comment>